<evidence type="ECO:0000256" key="4">
    <source>
        <dbReference type="ARBA" id="ARBA00022692"/>
    </source>
</evidence>
<dbReference type="EMBL" id="MFZP01000004">
    <property type="protein sequence ID" value="OGK28458.1"/>
    <property type="molecule type" value="Genomic_DNA"/>
</dbReference>
<dbReference type="InterPro" id="IPR011014">
    <property type="entry name" value="MscS_channel_TM-2"/>
</dbReference>
<keyword evidence="4 7" id="KW-0812">Transmembrane</keyword>
<sequence length="175" mass="19070">MLPINLDEYYIKKVSLSILVFIGSFLISLVIKKSIDLIVGGMKRKVANRSILAKTQTLRSLLKNLSDGLLFGVAILIILAHWGLEITPILTGAGLLGLAFSLGAQSLVKDLIAGFFILVENQFNIGDTIKTGSYEGEVVKMTLRITILKDKKGNIVFIPNSQIATVVKLNQQSLT</sequence>
<reference evidence="10 11" key="1">
    <citation type="journal article" date="2016" name="Nat. Commun.">
        <title>Thousands of microbial genomes shed light on interconnected biogeochemical processes in an aquifer system.</title>
        <authorList>
            <person name="Anantharaman K."/>
            <person name="Brown C.T."/>
            <person name="Hug L.A."/>
            <person name="Sharon I."/>
            <person name="Castelle C.J."/>
            <person name="Probst A.J."/>
            <person name="Thomas B.C."/>
            <person name="Singh A."/>
            <person name="Wilkins M.J."/>
            <person name="Karaoz U."/>
            <person name="Brodie E.L."/>
            <person name="Williams K.H."/>
            <person name="Hubbard S.S."/>
            <person name="Banfield J.F."/>
        </authorList>
    </citation>
    <scope>NUCLEOTIDE SEQUENCE [LARGE SCALE GENOMIC DNA]</scope>
</reference>
<comment type="subcellular location">
    <subcellularLocation>
        <location evidence="1">Cell membrane</location>
        <topology evidence="1">Multi-pass membrane protein</topology>
    </subcellularLocation>
</comment>
<feature type="transmembrane region" description="Helical" evidence="7">
    <location>
        <begin position="61"/>
        <end position="83"/>
    </location>
</feature>
<dbReference type="InterPro" id="IPR023408">
    <property type="entry name" value="MscS_beta-dom_sf"/>
</dbReference>
<keyword evidence="3" id="KW-1003">Cell membrane</keyword>
<dbReference type="GO" id="GO:0005886">
    <property type="term" value="C:plasma membrane"/>
    <property type="evidence" value="ECO:0007669"/>
    <property type="project" value="UniProtKB-SubCell"/>
</dbReference>
<keyword evidence="6 7" id="KW-0472">Membrane</keyword>
<protein>
    <recommendedName>
        <fullName evidence="12">Mechanosensitive ion channel protein MscS</fullName>
    </recommendedName>
</protein>
<evidence type="ECO:0000256" key="6">
    <source>
        <dbReference type="ARBA" id="ARBA00023136"/>
    </source>
</evidence>
<evidence type="ECO:0008006" key="12">
    <source>
        <dbReference type="Google" id="ProtNLM"/>
    </source>
</evidence>
<evidence type="ECO:0000256" key="5">
    <source>
        <dbReference type="ARBA" id="ARBA00022989"/>
    </source>
</evidence>
<evidence type="ECO:0000256" key="7">
    <source>
        <dbReference type="SAM" id="Phobius"/>
    </source>
</evidence>
<dbReference type="Pfam" id="PF21088">
    <property type="entry name" value="MS_channel_1st"/>
    <property type="match status" value="1"/>
</dbReference>
<dbReference type="GO" id="GO:0008381">
    <property type="term" value="F:mechanosensitive monoatomic ion channel activity"/>
    <property type="evidence" value="ECO:0007669"/>
    <property type="project" value="InterPro"/>
</dbReference>
<dbReference type="InterPro" id="IPR049142">
    <property type="entry name" value="MS_channel_1st"/>
</dbReference>
<evidence type="ECO:0000259" key="8">
    <source>
        <dbReference type="Pfam" id="PF00924"/>
    </source>
</evidence>
<feature type="domain" description="Mechanosensitive ion channel MscS" evidence="8">
    <location>
        <begin position="107"/>
        <end position="166"/>
    </location>
</feature>
<evidence type="ECO:0000313" key="11">
    <source>
        <dbReference type="Proteomes" id="UP000178597"/>
    </source>
</evidence>
<evidence type="ECO:0000256" key="1">
    <source>
        <dbReference type="ARBA" id="ARBA00004651"/>
    </source>
</evidence>
<evidence type="ECO:0000313" key="10">
    <source>
        <dbReference type="EMBL" id="OGK28458.1"/>
    </source>
</evidence>
<feature type="transmembrane region" description="Helical" evidence="7">
    <location>
        <begin position="89"/>
        <end position="108"/>
    </location>
</feature>
<dbReference type="InterPro" id="IPR010920">
    <property type="entry name" value="LSM_dom_sf"/>
</dbReference>
<accession>A0A1F7HB87</accession>
<dbReference type="SUPFAM" id="SSF50182">
    <property type="entry name" value="Sm-like ribonucleoproteins"/>
    <property type="match status" value="1"/>
</dbReference>
<comment type="similarity">
    <text evidence="2">Belongs to the MscS (TC 1.A.23) family.</text>
</comment>
<dbReference type="InterPro" id="IPR006685">
    <property type="entry name" value="MscS_channel_2nd"/>
</dbReference>
<name>A0A1F7HB87_9BACT</name>
<dbReference type="AlphaFoldDB" id="A0A1F7HB87"/>
<dbReference type="STRING" id="1802040.A3C28_04045"/>
<evidence type="ECO:0000256" key="2">
    <source>
        <dbReference type="ARBA" id="ARBA00008017"/>
    </source>
</evidence>
<dbReference type="PANTHER" id="PTHR30460">
    <property type="entry name" value="MODERATE CONDUCTANCE MECHANOSENSITIVE CHANNEL YBIO"/>
    <property type="match status" value="1"/>
</dbReference>
<dbReference type="SUPFAM" id="SSF82861">
    <property type="entry name" value="Mechanosensitive channel protein MscS (YggB), transmembrane region"/>
    <property type="match status" value="1"/>
</dbReference>
<evidence type="ECO:0000259" key="9">
    <source>
        <dbReference type="Pfam" id="PF21088"/>
    </source>
</evidence>
<organism evidence="10 11">
    <name type="scientific">Candidatus Roizmanbacteria bacterium RIFCSPHIGHO2_02_FULL_39_9</name>
    <dbReference type="NCBI Taxonomy" id="1802040"/>
    <lineage>
        <taxon>Bacteria</taxon>
        <taxon>Candidatus Roizmaniibacteriota</taxon>
    </lineage>
</organism>
<feature type="domain" description="Mechanosensitive ion channel transmembrane helices 2/3" evidence="9">
    <location>
        <begin position="69"/>
        <end position="105"/>
    </location>
</feature>
<gene>
    <name evidence="10" type="ORF">A3C28_04045</name>
</gene>
<proteinExistence type="inferred from homology"/>
<dbReference type="InterPro" id="IPR045276">
    <property type="entry name" value="YbiO_bact"/>
</dbReference>
<keyword evidence="5 7" id="KW-1133">Transmembrane helix</keyword>
<dbReference type="Proteomes" id="UP000178597">
    <property type="component" value="Unassembled WGS sequence"/>
</dbReference>
<feature type="transmembrane region" description="Helical" evidence="7">
    <location>
        <begin position="16"/>
        <end position="40"/>
    </location>
</feature>
<comment type="caution">
    <text evidence="10">The sequence shown here is derived from an EMBL/GenBank/DDBJ whole genome shotgun (WGS) entry which is preliminary data.</text>
</comment>
<dbReference type="PANTHER" id="PTHR30460:SF0">
    <property type="entry name" value="MODERATE CONDUCTANCE MECHANOSENSITIVE CHANNEL YBIO"/>
    <property type="match status" value="1"/>
</dbReference>
<dbReference type="Pfam" id="PF00924">
    <property type="entry name" value="MS_channel_2nd"/>
    <property type="match status" value="1"/>
</dbReference>
<evidence type="ECO:0000256" key="3">
    <source>
        <dbReference type="ARBA" id="ARBA00022475"/>
    </source>
</evidence>
<dbReference type="Gene3D" id="1.10.287.1260">
    <property type="match status" value="1"/>
</dbReference>
<dbReference type="Gene3D" id="2.30.30.60">
    <property type="match status" value="1"/>
</dbReference>